<dbReference type="STRING" id="690567.2469"/>
<keyword evidence="3" id="KW-1185">Reference proteome</keyword>
<name>A0A0E4CKQ8_9FIRM</name>
<dbReference type="PANTHER" id="PTHR37166:SF1">
    <property type="entry name" value="PROTEIN FLAG"/>
    <property type="match status" value="1"/>
</dbReference>
<proteinExistence type="predicted"/>
<keyword evidence="2" id="KW-0966">Cell projection</keyword>
<sequence>MKVEGVGSTFDLIGNGPEVGKNAEKIREPEKKQIKIEDLKSSPKADEQSLQKTTELLNQAMKMANYHLEFKLYKDTGRYQVKVVDTESQQVIRELPPDDVLEFQTEIIAMLDKMVGLLVDEIA</sequence>
<organism evidence="2 3">
    <name type="scientific">Syntrophomonas zehnderi OL-4</name>
    <dbReference type="NCBI Taxonomy" id="690567"/>
    <lineage>
        <taxon>Bacteria</taxon>
        <taxon>Bacillati</taxon>
        <taxon>Bacillota</taxon>
        <taxon>Clostridia</taxon>
        <taxon>Eubacteriales</taxon>
        <taxon>Syntrophomonadaceae</taxon>
        <taxon>Syntrophomonas</taxon>
    </lineage>
</organism>
<reference evidence="2 3" key="1">
    <citation type="submission" date="2015-03" db="EMBL/GenBank/DDBJ databases">
        <authorList>
            <person name="Murphy D."/>
        </authorList>
    </citation>
    <scope>NUCLEOTIDE SEQUENCE [LARGE SCALE GENOMIC DNA]</scope>
    <source>
        <strain evidence="2 3">OL-4</strain>
    </source>
</reference>
<dbReference type="AlphaFoldDB" id="A0A0E4CKQ8"/>
<dbReference type="PANTHER" id="PTHR37166">
    <property type="entry name" value="PROTEIN FLAG"/>
    <property type="match status" value="1"/>
</dbReference>
<dbReference type="Gene3D" id="3.30.160.170">
    <property type="entry name" value="FlaG-like"/>
    <property type="match status" value="1"/>
</dbReference>
<evidence type="ECO:0000313" key="2">
    <source>
        <dbReference type="EMBL" id="CQB52006.1"/>
    </source>
</evidence>
<protein>
    <submittedName>
        <fullName evidence="2">Flagellar protein FlaG protein</fullName>
    </submittedName>
</protein>
<dbReference type="InterPro" id="IPR035924">
    <property type="entry name" value="FlaG-like_sf"/>
</dbReference>
<dbReference type="EMBL" id="CGIH01000042">
    <property type="protein sequence ID" value="CQB52006.1"/>
    <property type="molecule type" value="Genomic_DNA"/>
</dbReference>
<dbReference type="OrthoDB" id="9799867at2"/>
<feature type="compositionally biased region" description="Basic and acidic residues" evidence="1">
    <location>
        <begin position="21"/>
        <end position="49"/>
    </location>
</feature>
<keyword evidence="2" id="KW-0969">Cilium</keyword>
<dbReference type="Pfam" id="PF03646">
    <property type="entry name" value="FlaG"/>
    <property type="match status" value="1"/>
</dbReference>
<dbReference type="RefSeq" id="WP_052729768.1">
    <property type="nucleotide sequence ID" value="NZ_CGIH01000042.1"/>
</dbReference>
<keyword evidence="2" id="KW-0282">Flagellum</keyword>
<feature type="region of interest" description="Disordered" evidence="1">
    <location>
        <begin position="1"/>
        <end position="50"/>
    </location>
</feature>
<gene>
    <name evidence="2" type="ORF">2469</name>
</gene>
<evidence type="ECO:0000256" key="1">
    <source>
        <dbReference type="SAM" id="MobiDB-lite"/>
    </source>
</evidence>
<dbReference type="Proteomes" id="UP000045545">
    <property type="component" value="Unassembled WGS sequence"/>
</dbReference>
<evidence type="ECO:0000313" key="3">
    <source>
        <dbReference type="Proteomes" id="UP000045545"/>
    </source>
</evidence>
<dbReference type="SUPFAM" id="SSF160214">
    <property type="entry name" value="FlaG-like"/>
    <property type="match status" value="1"/>
</dbReference>
<dbReference type="InterPro" id="IPR005186">
    <property type="entry name" value="FlaG"/>
</dbReference>
<accession>A0A0E4CKQ8</accession>